<dbReference type="SUPFAM" id="SSF49764">
    <property type="entry name" value="HSP20-like chaperones"/>
    <property type="match status" value="1"/>
</dbReference>
<protein>
    <submittedName>
        <fullName evidence="5">Heat shock protein Hsp20</fullName>
    </submittedName>
</protein>
<evidence type="ECO:0000256" key="2">
    <source>
        <dbReference type="PROSITE-ProRule" id="PRU00285"/>
    </source>
</evidence>
<dbReference type="InterPro" id="IPR008978">
    <property type="entry name" value="HSP20-like_chaperone"/>
</dbReference>
<dbReference type="AlphaFoldDB" id="A0A1T4SWS5"/>
<comment type="similarity">
    <text evidence="2 3">Belongs to the small heat shock protein (HSP20) family.</text>
</comment>
<gene>
    <name evidence="5" type="ORF">SAMN05428963_11541</name>
</gene>
<dbReference type="CDD" id="cd06464">
    <property type="entry name" value="ACD_sHsps-like"/>
    <property type="match status" value="1"/>
</dbReference>
<keyword evidence="6" id="KW-1185">Reference proteome</keyword>
<dbReference type="Pfam" id="PF00011">
    <property type="entry name" value="HSP20"/>
    <property type="match status" value="1"/>
</dbReference>
<dbReference type="Gene3D" id="2.60.40.790">
    <property type="match status" value="1"/>
</dbReference>
<dbReference type="InterPro" id="IPR044587">
    <property type="entry name" value="HSP21-like"/>
</dbReference>
<dbReference type="RefSeq" id="WP_078709764.1">
    <property type="nucleotide sequence ID" value="NZ_FUXL01000015.1"/>
</dbReference>
<organism evidence="5 6">
    <name type="scientific">Consotaella salsifontis</name>
    <dbReference type="NCBI Taxonomy" id="1365950"/>
    <lineage>
        <taxon>Bacteria</taxon>
        <taxon>Pseudomonadati</taxon>
        <taxon>Pseudomonadota</taxon>
        <taxon>Alphaproteobacteria</taxon>
        <taxon>Hyphomicrobiales</taxon>
        <taxon>Aurantimonadaceae</taxon>
        <taxon>Consotaella</taxon>
    </lineage>
</organism>
<evidence type="ECO:0000313" key="5">
    <source>
        <dbReference type="EMBL" id="SKA32715.1"/>
    </source>
</evidence>
<dbReference type="InterPro" id="IPR002068">
    <property type="entry name" value="A-crystallin/Hsp20_dom"/>
</dbReference>
<dbReference type="Proteomes" id="UP000190135">
    <property type="component" value="Unassembled WGS sequence"/>
</dbReference>
<name>A0A1T4SWS5_9HYPH</name>
<evidence type="ECO:0000313" key="6">
    <source>
        <dbReference type="Proteomes" id="UP000190135"/>
    </source>
</evidence>
<evidence type="ECO:0000256" key="3">
    <source>
        <dbReference type="RuleBase" id="RU003616"/>
    </source>
</evidence>
<evidence type="ECO:0000259" key="4">
    <source>
        <dbReference type="PROSITE" id="PS01031"/>
    </source>
</evidence>
<dbReference type="PANTHER" id="PTHR46733:SF4">
    <property type="entry name" value="HEAT SHOCK PROTEIN 21, CHLOROPLASTIC"/>
    <property type="match status" value="1"/>
</dbReference>
<dbReference type="STRING" id="1365950.SAMN05428963_11541"/>
<keyword evidence="1 5" id="KW-0346">Stress response</keyword>
<proteinExistence type="inferred from homology"/>
<reference evidence="5 6" key="1">
    <citation type="submission" date="2017-02" db="EMBL/GenBank/DDBJ databases">
        <authorList>
            <person name="Peterson S.W."/>
        </authorList>
    </citation>
    <scope>NUCLEOTIDE SEQUENCE [LARGE SCALE GENOMIC DNA]</scope>
    <source>
        <strain evidence="5 6">USBA 369</strain>
    </source>
</reference>
<dbReference type="GO" id="GO:0009408">
    <property type="term" value="P:response to heat"/>
    <property type="evidence" value="ECO:0007669"/>
    <property type="project" value="InterPro"/>
</dbReference>
<accession>A0A1T4SWS5</accession>
<evidence type="ECO:0000256" key="1">
    <source>
        <dbReference type="ARBA" id="ARBA00023016"/>
    </source>
</evidence>
<dbReference type="EMBL" id="FUXL01000015">
    <property type="protein sequence ID" value="SKA32715.1"/>
    <property type="molecule type" value="Genomic_DNA"/>
</dbReference>
<dbReference type="PROSITE" id="PS01031">
    <property type="entry name" value="SHSP"/>
    <property type="match status" value="1"/>
</dbReference>
<feature type="domain" description="SHSP" evidence="4">
    <location>
        <begin position="53"/>
        <end position="165"/>
    </location>
</feature>
<dbReference type="PANTHER" id="PTHR46733">
    <property type="entry name" value="26.5 KDA HEAT SHOCK PROTEIN, MITOCHONDRIAL"/>
    <property type="match status" value="1"/>
</dbReference>
<dbReference type="OrthoDB" id="9808910at2"/>
<sequence length="165" mass="19248">MSMRDLIPWTRNDKLAPTSYGIEDHPLFTLQREMDRFLDNAWRRFAISPNERDMFASGWPSMEMSETEREIRVTAEIPGLDEKDVEVLFDNGVLTLKGVKKSEVEDKERQFSERFFGRFERRLAIGDGIDRDHIDASFKNGVLTIVLPKTEEAKAETKRIPIKRQ</sequence>